<dbReference type="STRING" id="179408.Osc7112_4672"/>
<dbReference type="PATRIC" id="fig|179408.3.peg.5803"/>
<dbReference type="KEGG" id="oni:Osc7112_4672"/>
<dbReference type="eggNOG" id="COG2931">
    <property type="taxonomic scope" value="Bacteria"/>
</dbReference>
<reference evidence="1 2" key="1">
    <citation type="submission" date="2012-05" db="EMBL/GenBank/DDBJ databases">
        <title>Finished chromosome of genome of Oscillatoria sp. PCC 7112.</title>
        <authorList>
            <consortium name="US DOE Joint Genome Institute"/>
            <person name="Gugger M."/>
            <person name="Coursin T."/>
            <person name="Rippka R."/>
            <person name="Tandeau De Marsac N."/>
            <person name="Huntemann M."/>
            <person name="Wei C.-L."/>
            <person name="Han J."/>
            <person name="Detter J.C."/>
            <person name="Han C."/>
            <person name="Tapia R."/>
            <person name="Davenport K."/>
            <person name="Daligault H."/>
            <person name="Erkkila T."/>
            <person name="Gu W."/>
            <person name="Munk A.C.C."/>
            <person name="Teshima H."/>
            <person name="Xu Y."/>
            <person name="Chain P."/>
            <person name="Chen A."/>
            <person name="Krypides N."/>
            <person name="Mavromatis K."/>
            <person name="Markowitz V."/>
            <person name="Szeto E."/>
            <person name="Ivanova N."/>
            <person name="Mikhailova N."/>
            <person name="Ovchinnikova G."/>
            <person name="Pagani I."/>
            <person name="Pati A."/>
            <person name="Goodwin L."/>
            <person name="Peters L."/>
            <person name="Pitluck S."/>
            <person name="Woyke T."/>
            <person name="Kerfeld C."/>
        </authorList>
    </citation>
    <scope>NUCLEOTIDE SEQUENCE [LARGE SCALE GENOMIC DNA]</scope>
    <source>
        <strain evidence="1 2">PCC 7112</strain>
    </source>
</reference>
<dbReference type="EMBL" id="CP003614">
    <property type="protein sequence ID" value="AFZ08961.1"/>
    <property type="molecule type" value="Genomic_DNA"/>
</dbReference>
<dbReference type="AlphaFoldDB" id="K9VLY2"/>
<dbReference type="SUPFAM" id="SSF51120">
    <property type="entry name" value="beta-Roll"/>
    <property type="match status" value="1"/>
</dbReference>
<dbReference type="InterPro" id="IPR011049">
    <property type="entry name" value="Serralysin-like_metalloprot_C"/>
</dbReference>
<keyword evidence="2" id="KW-1185">Reference proteome</keyword>
<proteinExistence type="predicted"/>
<gene>
    <name evidence="1" type="ORF">Osc7112_4672</name>
</gene>
<dbReference type="Proteomes" id="UP000010478">
    <property type="component" value="Chromosome"/>
</dbReference>
<evidence type="ECO:0000313" key="1">
    <source>
        <dbReference type="EMBL" id="AFZ08961.1"/>
    </source>
</evidence>
<dbReference type="RefSeq" id="WP_015178197.1">
    <property type="nucleotide sequence ID" value="NC_019729.1"/>
</dbReference>
<name>K9VLY2_9CYAN</name>
<accession>K9VLY2</accession>
<protein>
    <submittedName>
        <fullName evidence="1">Hemolysin-type calcium-binding region</fullName>
    </submittedName>
</protein>
<sequence>MASYAIFDEKYYLAQYPWLQPAIDAGIIKSGREHFENFGQAAGLTQVSRYFDEETYLSQNPDIAPLVRSANNPNAPFASGLDHFIQFGYEEGRTQVSPDYDEAFYLKRYPVLVPFVQNGTFKSGLEHFIKFGAKEGLYANTFFEPEYLLKNPDVAAAVKAGVFKTGGEHYRKFGQFEPARSATFVGTKGTDIVTGFGVGNVEIIGIQVSLNAAGDRVYEKPSDFPSPVNDTLIGGNGTDTFVLGVGDFSDVNGGQFYGGVSNSNYATVKNFDPQADKIRLAGTRGNYMLNNTPNGDFRISVGPIRALAPVGIVEGGLNMPFFVNRGRDLLIFDKVSVLDNFWEAGYLANNPDVATAVKAGSFASGLDQYTKVGQFETNRSATFVGTSGNDIVTGFGKGKTTIIGVDFDGSYFSDGSNEFDTLIGSEGADTFILAYDNTSPPPGGQPSTQELYLGPGEARIRGFNPSQGDALQLSGKFSNYQISPVGGDLVISRGGDRIAILEGGAGLNLKQQTFPQLADIYDFPFLVG</sequence>
<dbReference type="HOGENOM" id="CLU_511748_0_0_3"/>
<evidence type="ECO:0000313" key="2">
    <source>
        <dbReference type="Proteomes" id="UP000010478"/>
    </source>
</evidence>
<organism evidence="1 2">
    <name type="scientific">Phormidium nigroviride PCC 7112</name>
    <dbReference type="NCBI Taxonomy" id="179408"/>
    <lineage>
        <taxon>Bacteria</taxon>
        <taxon>Bacillati</taxon>
        <taxon>Cyanobacteriota</taxon>
        <taxon>Cyanophyceae</taxon>
        <taxon>Oscillatoriophycideae</taxon>
        <taxon>Oscillatoriales</taxon>
        <taxon>Oscillatoriaceae</taxon>
        <taxon>Phormidium</taxon>
    </lineage>
</organism>